<protein>
    <submittedName>
        <fullName evidence="2">Uncharacterized protein</fullName>
    </submittedName>
</protein>
<sequence>MDRLDLLKQHWKEDKSFPKLEKKELQTMLHKSSSSIVKWIFTICCAEFMIWMGISIFIPTEQEDLFLFQITDVIYNVVFYAFIFYFIYQFYTLLVNIKNTSSTRKLMESIFAVRTNAHRYIRFNLIAAYVAFGIQFLQFFVREYVHRSSSGEMLFVLLLGAVLFTIFGVLFIWLFKLYFSVLYGFLLKKLNKNYEELMHLEENRD</sequence>
<reference evidence="2 3" key="1">
    <citation type="journal article" date="2013" name="Genome Announc.">
        <title>The Draft Genome Sequence of Sphingomonas paucimobilis Strain HER1398 (Proteobacteria), Host to the Giant PAU Phage, Indicates That It Is a Member of the Genus Sphingobacterium (Bacteroidetes).</title>
        <authorList>
            <person name="White R.A.III."/>
            <person name="Suttle C.A."/>
        </authorList>
    </citation>
    <scope>NUCLEOTIDE SEQUENCE [LARGE SCALE GENOMIC DNA]</scope>
    <source>
        <strain evidence="2 3">HER1398</strain>
    </source>
</reference>
<evidence type="ECO:0000313" key="2">
    <source>
        <dbReference type="EMBL" id="ERJ58361.1"/>
    </source>
</evidence>
<dbReference type="AlphaFoldDB" id="U2H9E6"/>
<organism evidence="2 3">
    <name type="scientific">Sphingobacterium paucimobilis HER1398</name>
    <dbReference type="NCBI Taxonomy" id="1346330"/>
    <lineage>
        <taxon>Bacteria</taxon>
        <taxon>Pseudomonadati</taxon>
        <taxon>Bacteroidota</taxon>
        <taxon>Sphingobacteriia</taxon>
        <taxon>Sphingobacteriales</taxon>
        <taxon>Sphingobacteriaceae</taxon>
        <taxon>Sphingobacterium</taxon>
    </lineage>
</organism>
<name>U2H9E6_9SPHI</name>
<dbReference type="OrthoDB" id="709028at2"/>
<feature type="transmembrane region" description="Helical" evidence="1">
    <location>
        <begin position="36"/>
        <end position="58"/>
    </location>
</feature>
<keyword evidence="1" id="KW-0812">Transmembrane</keyword>
<evidence type="ECO:0000256" key="1">
    <source>
        <dbReference type="SAM" id="Phobius"/>
    </source>
</evidence>
<keyword evidence="1" id="KW-0472">Membrane</keyword>
<proteinExistence type="predicted"/>
<dbReference type="Proteomes" id="UP000016584">
    <property type="component" value="Unassembled WGS sequence"/>
</dbReference>
<dbReference type="STRING" id="1346330.M472_06230"/>
<feature type="transmembrane region" description="Helical" evidence="1">
    <location>
        <begin position="153"/>
        <end position="179"/>
    </location>
</feature>
<keyword evidence="3" id="KW-1185">Reference proteome</keyword>
<dbReference type="EMBL" id="ATDL01000016">
    <property type="protein sequence ID" value="ERJ58361.1"/>
    <property type="molecule type" value="Genomic_DNA"/>
</dbReference>
<accession>U2H9E6</accession>
<comment type="caution">
    <text evidence="2">The sequence shown here is derived from an EMBL/GenBank/DDBJ whole genome shotgun (WGS) entry which is preliminary data.</text>
</comment>
<gene>
    <name evidence="2" type="ORF">M472_06230</name>
</gene>
<keyword evidence="1" id="KW-1133">Transmembrane helix</keyword>
<feature type="transmembrane region" description="Helical" evidence="1">
    <location>
        <begin position="78"/>
        <end position="97"/>
    </location>
</feature>
<dbReference type="eggNOG" id="ENOG5031FYV">
    <property type="taxonomic scope" value="Bacteria"/>
</dbReference>
<dbReference type="PATRIC" id="fig|1346330.5.peg.2909"/>
<feature type="transmembrane region" description="Helical" evidence="1">
    <location>
        <begin position="123"/>
        <end position="141"/>
    </location>
</feature>
<evidence type="ECO:0000313" key="3">
    <source>
        <dbReference type="Proteomes" id="UP000016584"/>
    </source>
</evidence>
<dbReference type="RefSeq" id="WP_021071057.1">
    <property type="nucleotide sequence ID" value="NZ_ATDL01000016.1"/>
</dbReference>